<sequence>MAHSKMIRNFIILQEDEKNQSMSKEKPLSGYAKIEAKGDKCKISFYAQNVKKDNNKCFMTLICYKKDDKKIICIGELNIGAHGKCDNSVEFPIDDIAGLGVSADKIIGAAVYKETMGKPVYLMYGFMNGQIPKEEWKQFDLIAMEKSKLDTSTPKANNVAETEKTEEEMHNEMEQGVTGAQGSQPTAEAQPTGENQGSQEQPETATPEAGTMAATFDNMQPTYADNYQEYIRTEPQQTEASSYMNGSPRGVDEDFSIESRLDDDLLRNLKVKAITQEIEEFKDRIFAINKKNEETILNELNKFKETCLAQLGNVADVVAKPFSNKKDENNSQNRSMSIFDQYERQIEENKYLSEQQLLDSYQLRGNVADYFEDVLSEYDEARGYIRDIKYCKWYKVPVTSMQQMHNKNSVDKQKIVYNLMMNNYPYIIKHGHFLFGIKGDKEGKAKYLVYAVPGTKDEKDQPYGGKSGFVTWVPGPDKNSDLGYWLLFYDYKNQIIAVPMK</sequence>
<name>A0ACB5RHV0_9CLOT</name>
<keyword evidence="2" id="KW-1185">Reference proteome</keyword>
<protein>
    <submittedName>
        <fullName evidence="1">Uncharacterized protein</fullName>
    </submittedName>
</protein>
<gene>
    <name evidence="1" type="ORF">rsdtw13_39430</name>
</gene>
<evidence type="ECO:0000313" key="1">
    <source>
        <dbReference type="EMBL" id="GKX68685.1"/>
    </source>
</evidence>
<dbReference type="Proteomes" id="UP001058074">
    <property type="component" value="Unassembled WGS sequence"/>
</dbReference>
<comment type="caution">
    <text evidence="1">The sequence shown here is derived from an EMBL/GenBank/DDBJ whole genome shotgun (WGS) entry which is preliminary data.</text>
</comment>
<evidence type="ECO:0000313" key="2">
    <source>
        <dbReference type="Proteomes" id="UP001058074"/>
    </source>
</evidence>
<dbReference type="EMBL" id="BROD01000001">
    <property type="protein sequence ID" value="GKX68685.1"/>
    <property type="molecule type" value="Genomic_DNA"/>
</dbReference>
<accession>A0ACB5RHV0</accession>
<proteinExistence type="predicted"/>
<reference evidence="1" key="1">
    <citation type="journal article" date="2025" name="Int. J. Syst. Evol. Microbiol.">
        <title>Inconstantimicrobium mannanitabidum sp. nov., a novel member of the family Clostridiaceae isolated from anoxic soil under the treatment of reductive soil disinfestation.</title>
        <authorList>
            <person name="Ueki A."/>
            <person name="Tonouchi A."/>
            <person name="Honma S."/>
            <person name="Kaku N."/>
            <person name="Ueki K."/>
        </authorList>
    </citation>
    <scope>NUCLEOTIDE SEQUENCE</scope>
    <source>
        <strain evidence="1">TW13</strain>
    </source>
</reference>
<organism evidence="1 2">
    <name type="scientific">Inconstantimicrobium mannanitabidum</name>
    <dbReference type="NCBI Taxonomy" id="1604901"/>
    <lineage>
        <taxon>Bacteria</taxon>
        <taxon>Bacillati</taxon>
        <taxon>Bacillota</taxon>
        <taxon>Clostridia</taxon>
        <taxon>Eubacteriales</taxon>
        <taxon>Clostridiaceae</taxon>
        <taxon>Inconstantimicrobium</taxon>
    </lineage>
</organism>